<accession>A0A382FT48</accession>
<dbReference type="InterPro" id="IPR011051">
    <property type="entry name" value="RmlC_Cupin_sf"/>
</dbReference>
<protein>
    <submittedName>
        <fullName evidence="1">Uncharacterized protein</fullName>
    </submittedName>
</protein>
<sequence>MSQKTDKEVSKELQSKGHLAFSWDDLDKIELPSGVVASTYRVGDPLDEASPTVFKAFYPPDCYVEAHTHDCDYTEIVLDGSQKVGAKWFRAGDVRVGLANRG</sequence>
<proteinExistence type="predicted"/>
<evidence type="ECO:0000313" key="1">
    <source>
        <dbReference type="EMBL" id="SVB65745.1"/>
    </source>
</evidence>
<reference evidence="1" key="1">
    <citation type="submission" date="2018-05" db="EMBL/GenBank/DDBJ databases">
        <authorList>
            <person name="Lanie J.A."/>
            <person name="Ng W.-L."/>
            <person name="Kazmierczak K.M."/>
            <person name="Andrzejewski T.M."/>
            <person name="Davidsen T.M."/>
            <person name="Wayne K.J."/>
            <person name="Tettelin H."/>
            <person name="Glass J.I."/>
            <person name="Rusch D."/>
            <person name="Podicherti R."/>
            <person name="Tsui H.-C.T."/>
            <person name="Winkler M.E."/>
        </authorList>
    </citation>
    <scope>NUCLEOTIDE SEQUENCE</scope>
</reference>
<feature type="non-terminal residue" evidence="1">
    <location>
        <position position="102"/>
    </location>
</feature>
<dbReference type="EMBL" id="UINC01051504">
    <property type="protein sequence ID" value="SVB65745.1"/>
    <property type="molecule type" value="Genomic_DNA"/>
</dbReference>
<dbReference type="AlphaFoldDB" id="A0A382FT48"/>
<gene>
    <name evidence="1" type="ORF">METZ01_LOCUS218599</name>
</gene>
<organism evidence="1">
    <name type="scientific">marine metagenome</name>
    <dbReference type="NCBI Taxonomy" id="408172"/>
    <lineage>
        <taxon>unclassified sequences</taxon>
        <taxon>metagenomes</taxon>
        <taxon>ecological metagenomes</taxon>
    </lineage>
</organism>
<dbReference type="SUPFAM" id="SSF51182">
    <property type="entry name" value="RmlC-like cupins"/>
    <property type="match status" value="1"/>
</dbReference>
<name>A0A382FT48_9ZZZZ</name>